<comment type="function">
    <text evidence="9">Converts adenosine-3',5'-bisphosphate (PAP) to AMP.</text>
</comment>
<organism evidence="10 11">
    <name type="scientific">Mesorhizobium retamae</name>
    <dbReference type="NCBI Taxonomy" id="2912854"/>
    <lineage>
        <taxon>Bacteria</taxon>
        <taxon>Pseudomonadati</taxon>
        <taxon>Pseudomonadota</taxon>
        <taxon>Alphaproteobacteria</taxon>
        <taxon>Hyphomicrobiales</taxon>
        <taxon>Phyllobacteriaceae</taxon>
        <taxon>Mesorhizobium</taxon>
    </lineage>
</organism>
<dbReference type="EMBL" id="JAKREW010000035">
    <property type="protein sequence ID" value="MCG7508159.1"/>
    <property type="molecule type" value="Genomic_DNA"/>
</dbReference>
<dbReference type="InterPro" id="IPR000760">
    <property type="entry name" value="Inositol_monophosphatase-like"/>
</dbReference>
<dbReference type="PROSITE" id="PS00630">
    <property type="entry name" value="IMP_2"/>
    <property type="match status" value="1"/>
</dbReference>
<dbReference type="PANTHER" id="PTHR43028">
    <property type="entry name" value="3'(2'),5'-BISPHOSPHATE NUCLEOTIDASE 1"/>
    <property type="match status" value="1"/>
</dbReference>
<keyword evidence="6 9" id="KW-0378">Hydrolase</keyword>
<comment type="subcellular location">
    <subcellularLocation>
        <location evidence="9">Cell inner membrane</location>
        <topology evidence="9">Peripheral membrane protein</topology>
        <orientation evidence="9">Cytoplasmic side</orientation>
    </subcellularLocation>
</comment>
<dbReference type="HAMAP" id="MF_02095">
    <property type="entry name" value="CysQ"/>
    <property type="match status" value="1"/>
</dbReference>
<gene>
    <name evidence="9 10" type="primary">cysQ</name>
    <name evidence="10" type="ORF">L4923_24255</name>
</gene>
<comment type="caution">
    <text evidence="10">The sequence shown here is derived from an EMBL/GenBank/DDBJ whole genome shotgun (WGS) entry which is preliminary data.</text>
</comment>
<evidence type="ECO:0000256" key="2">
    <source>
        <dbReference type="ARBA" id="ARBA00005289"/>
    </source>
</evidence>
<feature type="binding site" evidence="9">
    <location>
        <position position="82"/>
    </location>
    <ligand>
        <name>Mg(2+)</name>
        <dbReference type="ChEBI" id="CHEBI:18420"/>
        <label>2</label>
    </ligand>
</feature>
<accession>A0ABS9QL35</accession>
<evidence type="ECO:0000256" key="6">
    <source>
        <dbReference type="ARBA" id="ARBA00022801"/>
    </source>
</evidence>
<feature type="binding site" evidence="9">
    <location>
        <position position="85"/>
    </location>
    <ligand>
        <name>Mg(2+)</name>
        <dbReference type="ChEBI" id="CHEBI:18420"/>
        <label>2</label>
    </ligand>
</feature>
<feature type="binding site" evidence="9">
    <location>
        <position position="84"/>
    </location>
    <ligand>
        <name>Mg(2+)</name>
        <dbReference type="ChEBI" id="CHEBI:18420"/>
        <label>1</label>
    </ligand>
</feature>
<evidence type="ECO:0000256" key="1">
    <source>
        <dbReference type="ARBA" id="ARBA00001625"/>
    </source>
</evidence>
<dbReference type="RefSeq" id="WP_239369705.1">
    <property type="nucleotide sequence ID" value="NZ_JAKREW010000035.1"/>
</dbReference>
<proteinExistence type="inferred from homology"/>
<dbReference type="Proteomes" id="UP001201701">
    <property type="component" value="Unassembled WGS sequence"/>
</dbReference>
<evidence type="ECO:0000256" key="7">
    <source>
        <dbReference type="ARBA" id="ARBA00022842"/>
    </source>
</evidence>
<evidence type="ECO:0000313" key="10">
    <source>
        <dbReference type="EMBL" id="MCG7508159.1"/>
    </source>
</evidence>
<keyword evidence="4 9" id="KW-0997">Cell inner membrane</keyword>
<dbReference type="InterPro" id="IPR020550">
    <property type="entry name" value="Inositol_monophosphatase_CS"/>
</dbReference>
<feature type="binding site" evidence="9">
    <location>
        <begin position="84"/>
        <end position="87"/>
    </location>
    <ligand>
        <name>substrate</name>
    </ligand>
</feature>
<dbReference type="CDD" id="cd01638">
    <property type="entry name" value="CysQ"/>
    <property type="match status" value="1"/>
</dbReference>
<dbReference type="SUPFAM" id="SSF56655">
    <property type="entry name" value="Carbohydrate phosphatase"/>
    <property type="match status" value="1"/>
</dbReference>
<keyword evidence="5 9" id="KW-0479">Metal-binding</keyword>
<dbReference type="InterPro" id="IPR050725">
    <property type="entry name" value="CysQ/Inositol_MonoPase"/>
</dbReference>
<dbReference type="Gene3D" id="3.40.190.80">
    <property type="match status" value="1"/>
</dbReference>
<keyword evidence="8 9" id="KW-0472">Membrane</keyword>
<dbReference type="PANTHER" id="PTHR43028:SF5">
    <property type="entry name" value="3'(2'),5'-BISPHOSPHATE NUCLEOTIDASE 1"/>
    <property type="match status" value="1"/>
</dbReference>
<keyword evidence="3 9" id="KW-1003">Cell membrane</keyword>
<evidence type="ECO:0000256" key="9">
    <source>
        <dbReference type="HAMAP-Rule" id="MF_02095"/>
    </source>
</evidence>
<dbReference type="InterPro" id="IPR020583">
    <property type="entry name" value="Inositol_monoP_metal-BS"/>
</dbReference>
<comment type="catalytic activity">
    <reaction evidence="1 9">
        <text>adenosine 3',5'-bisphosphate + H2O = AMP + phosphate</text>
        <dbReference type="Rhea" id="RHEA:10040"/>
        <dbReference type="ChEBI" id="CHEBI:15377"/>
        <dbReference type="ChEBI" id="CHEBI:43474"/>
        <dbReference type="ChEBI" id="CHEBI:58343"/>
        <dbReference type="ChEBI" id="CHEBI:456215"/>
        <dbReference type="EC" id="3.1.3.7"/>
    </reaction>
</comment>
<reference evidence="10 11" key="1">
    <citation type="submission" date="2022-02" db="EMBL/GenBank/DDBJ databases">
        <title>Draft genome sequence of Mezorhizobium retamae strain IRAMC:0171 isolated from Retama raetam nodules.</title>
        <authorList>
            <person name="Bengaied R."/>
            <person name="Sbissi I."/>
            <person name="Huber K."/>
            <person name="Ghodbane F."/>
            <person name="Nouioui I."/>
            <person name="Tarhouni M."/>
            <person name="Gtari M."/>
        </authorList>
    </citation>
    <scope>NUCLEOTIDE SEQUENCE [LARGE SCALE GENOMIC DNA]</scope>
    <source>
        <strain evidence="10 11">IRAMC:0171</strain>
    </source>
</reference>
<evidence type="ECO:0000256" key="3">
    <source>
        <dbReference type="ARBA" id="ARBA00022475"/>
    </source>
</evidence>
<dbReference type="InterPro" id="IPR006240">
    <property type="entry name" value="CysQ"/>
</dbReference>
<feature type="binding site" evidence="9">
    <location>
        <position position="62"/>
    </location>
    <ligand>
        <name>substrate</name>
    </ligand>
</feature>
<dbReference type="GO" id="GO:0008441">
    <property type="term" value="F:3'(2'),5'-bisphosphate nucleotidase activity"/>
    <property type="evidence" value="ECO:0007669"/>
    <property type="project" value="UniProtKB-EC"/>
</dbReference>
<feature type="binding site" evidence="9">
    <location>
        <position position="211"/>
    </location>
    <ligand>
        <name>substrate</name>
    </ligand>
</feature>
<dbReference type="Gene3D" id="3.30.540.10">
    <property type="entry name" value="Fructose-1,6-Bisphosphatase, subunit A, domain 1"/>
    <property type="match status" value="1"/>
</dbReference>
<feature type="binding site" evidence="9">
    <location>
        <position position="62"/>
    </location>
    <ligand>
        <name>Mg(2+)</name>
        <dbReference type="ChEBI" id="CHEBI:18420"/>
        <label>1</label>
    </ligand>
</feature>
<evidence type="ECO:0000256" key="4">
    <source>
        <dbReference type="ARBA" id="ARBA00022519"/>
    </source>
</evidence>
<evidence type="ECO:0000256" key="8">
    <source>
        <dbReference type="ARBA" id="ARBA00023136"/>
    </source>
</evidence>
<evidence type="ECO:0000313" key="11">
    <source>
        <dbReference type="Proteomes" id="UP001201701"/>
    </source>
</evidence>
<dbReference type="PROSITE" id="PS00629">
    <property type="entry name" value="IMP_1"/>
    <property type="match status" value="1"/>
</dbReference>
<comment type="similarity">
    <text evidence="2 9">Belongs to the inositol monophosphatase superfamily. CysQ family.</text>
</comment>
<name>A0ABS9QL35_9HYPH</name>
<keyword evidence="7 9" id="KW-0460">Magnesium</keyword>
<evidence type="ECO:0000256" key="5">
    <source>
        <dbReference type="ARBA" id="ARBA00022723"/>
    </source>
</evidence>
<dbReference type="Pfam" id="PF00459">
    <property type="entry name" value="Inositol_P"/>
    <property type="match status" value="1"/>
</dbReference>
<keyword evidence="11" id="KW-1185">Reference proteome</keyword>
<feature type="binding site" evidence="9">
    <location>
        <position position="82"/>
    </location>
    <ligand>
        <name>Mg(2+)</name>
        <dbReference type="ChEBI" id="CHEBI:18420"/>
        <label>1</label>
    </ligand>
</feature>
<protein>
    <recommendedName>
        <fullName evidence="9">3'(2'),5'-bisphosphate nucleotidase CysQ</fullName>
        <ecNumber evidence="9">3.1.3.7</ecNumber>
    </recommendedName>
    <alternativeName>
        <fullName evidence="9">3'(2'),5-bisphosphonucleoside 3'(2')-phosphohydrolase</fullName>
    </alternativeName>
    <alternativeName>
        <fullName evidence="9">3'-phosphoadenosine 5'-phosphate phosphatase</fullName>
        <shortName evidence="9">PAP phosphatase</shortName>
    </alternativeName>
</protein>
<dbReference type="EC" id="3.1.3.7" evidence="9"/>
<dbReference type="NCBIfam" id="TIGR01331">
    <property type="entry name" value="bisphos_cysQ"/>
    <property type="match status" value="1"/>
</dbReference>
<comment type="cofactor">
    <cofactor evidence="9">
        <name>Mg(2+)</name>
        <dbReference type="ChEBI" id="CHEBI:18420"/>
    </cofactor>
</comment>
<feature type="binding site" evidence="9">
    <location>
        <position position="211"/>
    </location>
    <ligand>
        <name>Mg(2+)</name>
        <dbReference type="ChEBI" id="CHEBI:18420"/>
        <label>2</label>
    </ligand>
</feature>
<dbReference type="PRINTS" id="PR00377">
    <property type="entry name" value="IMPHPHTASES"/>
</dbReference>
<sequence>MVAVFENLSLTAGRAIMRIFHKGCAVDAKADASPVTEADREAEQIILAGLREIYPDIPCVAEEEASAGILPASLGKTFFLIDPLDGTKEFVKRGNDFTVNIALVRDGVPEVGVVFAPCSGKLYSGRPGRAEAADVEASLGVVARRAITARAAASPLAVVASRSHRTAETDDYIATLGPAEIVSIGSSLKFCLLAEAVADIYPRFGRTMEWDTAAGDAVLRAAGGSTSTLDGAPLTYGKRNQGHDADFANPFFIAKGR</sequence>